<dbReference type="PANTHER" id="PTHR11895">
    <property type="entry name" value="TRANSAMIDASE"/>
    <property type="match status" value="1"/>
</dbReference>
<comment type="caution">
    <text evidence="2">The sequence shown here is derived from an EMBL/GenBank/DDBJ whole genome shotgun (WGS) entry which is preliminary data.</text>
</comment>
<sequence length="562" mass="62330">MTRRRFLGYFSAIGLSSTLMPGVLWSRVQEQEAPTVTLEMLEDAERLAGLSFTEEERQLMLRGLEEYLESYEALRAVELSNSVPPALYFNPVPPGTAVERPARPFRRSRVRVDGAPAELDELAFWPVTRLAELIESRRVRSVDLTRMYMQRLRTYGPKLECVITVTEALALEQARQADAEIAAGRYRGPLHGIPWGAKDLLAVPEHVTTWGARPYRDQRLEREATVVRRLEEAGAVMVAKLTLGALAWGDVWYGGRTRNPWNYEQGSSGSSAGSAAATAAGLVGFSIGSETYGSIVSPSTRCGTTGLRPTFGRVSRYGAMALAWSMDKIGPICRGVEDCALVLQAIQGPDGLDLSLFDIPFGWDPDIDIQGLRVGYLKSAFEAERRDEEWAELDRRTLAALEALGLELVPIELPDLPVGAMLFILYAEAAAAFDQLTRSDQDDLLVRQTRNAWPNVFRQSRLVPAVEYLQANRVRMLLMQRMSDVMEQVDLYVTPSFGGSNLLLTNLTGHPCVVLPNGFRANGTPTSISFVGRLFGEAEMMAVARAYQNATGFHERHPELQR</sequence>
<dbReference type="AlphaFoldDB" id="A0AAE4Z5Q9"/>
<dbReference type="PANTHER" id="PTHR11895:SF73">
    <property type="entry name" value="AMIDASE FAMILY PROTEIN"/>
    <property type="match status" value="1"/>
</dbReference>
<evidence type="ECO:0000259" key="1">
    <source>
        <dbReference type="Pfam" id="PF01425"/>
    </source>
</evidence>
<name>A0AAE4Z5Q9_9BACT</name>
<reference evidence="2 3" key="1">
    <citation type="submission" date="2020-01" db="EMBL/GenBank/DDBJ databases">
        <title>Genomes assembled from Gulf of Kutch pelagic sediment metagenomes.</title>
        <authorList>
            <person name="Chandrashekar M."/>
            <person name="Mahajan M.S."/>
            <person name="Dave K.J."/>
            <person name="Vatsa P."/>
            <person name="Nathani N.M."/>
        </authorList>
    </citation>
    <scope>NUCLEOTIDE SEQUENCE [LARGE SCALE GENOMIC DNA]</scope>
    <source>
        <strain evidence="2">KS3-K002</strain>
    </source>
</reference>
<protein>
    <submittedName>
        <fullName evidence="2">Amidase</fullName>
    </submittedName>
</protein>
<dbReference type="GO" id="GO:0050567">
    <property type="term" value="F:glutaminyl-tRNA synthase (glutamine-hydrolyzing) activity"/>
    <property type="evidence" value="ECO:0007669"/>
    <property type="project" value="TreeGrafter"/>
</dbReference>
<feature type="domain" description="Amidase" evidence="1">
    <location>
        <begin position="143"/>
        <end position="498"/>
    </location>
</feature>
<dbReference type="InterPro" id="IPR023631">
    <property type="entry name" value="Amidase_dom"/>
</dbReference>
<dbReference type="EMBL" id="JAACAK010000032">
    <property type="protein sequence ID" value="NIR74259.1"/>
    <property type="molecule type" value="Genomic_DNA"/>
</dbReference>
<dbReference type="Proteomes" id="UP000702544">
    <property type="component" value="Unassembled WGS sequence"/>
</dbReference>
<evidence type="ECO:0000313" key="2">
    <source>
        <dbReference type="EMBL" id="NIR74259.1"/>
    </source>
</evidence>
<evidence type="ECO:0000313" key="3">
    <source>
        <dbReference type="Proteomes" id="UP000702544"/>
    </source>
</evidence>
<dbReference type="InterPro" id="IPR000120">
    <property type="entry name" value="Amidase"/>
</dbReference>
<accession>A0AAE4Z5Q9</accession>
<gene>
    <name evidence="2" type="ORF">GWO12_03975</name>
</gene>
<dbReference type="SUPFAM" id="SSF75304">
    <property type="entry name" value="Amidase signature (AS) enzymes"/>
    <property type="match status" value="1"/>
</dbReference>
<dbReference type="Pfam" id="PF01425">
    <property type="entry name" value="Amidase"/>
    <property type="match status" value="1"/>
</dbReference>
<organism evidence="2 3">
    <name type="scientific">Candidatus Kutchimonas denitrificans</name>
    <dbReference type="NCBI Taxonomy" id="3056748"/>
    <lineage>
        <taxon>Bacteria</taxon>
        <taxon>Pseudomonadati</taxon>
        <taxon>Gemmatimonadota</taxon>
        <taxon>Gemmatimonadia</taxon>
        <taxon>Candidatus Palauibacterales</taxon>
        <taxon>Candidatus Palauibacteraceae</taxon>
        <taxon>Candidatus Kutchimonas</taxon>
    </lineage>
</organism>
<dbReference type="Gene3D" id="3.90.1300.10">
    <property type="entry name" value="Amidase signature (AS) domain"/>
    <property type="match status" value="1"/>
</dbReference>
<dbReference type="InterPro" id="IPR036928">
    <property type="entry name" value="AS_sf"/>
</dbReference>
<proteinExistence type="predicted"/>